<evidence type="ECO:0000259" key="2">
    <source>
        <dbReference type="Pfam" id="PF07883"/>
    </source>
</evidence>
<reference evidence="3 4" key="1">
    <citation type="journal article" date="2018" name="PLoS Pathog.">
        <title>Evolution of structural diversity of trichothecenes, a family of toxins produced by plant pathogenic and entomopathogenic fungi.</title>
        <authorList>
            <person name="Proctor R.H."/>
            <person name="McCormick S.P."/>
            <person name="Kim H.S."/>
            <person name="Cardoza R.E."/>
            <person name="Stanley A.M."/>
            <person name="Lindo L."/>
            <person name="Kelly A."/>
            <person name="Brown D.W."/>
            <person name="Lee T."/>
            <person name="Vaughan M.M."/>
            <person name="Alexander N.J."/>
            <person name="Busman M."/>
            <person name="Gutierrez S."/>
        </authorList>
    </citation>
    <scope>NUCLEOTIDE SEQUENCE [LARGE SCALE GENOMIC DNA]</scope>
    <source>
        <strain evidence="3 4">IBT 40837</strain>
    </source>
</reference>
<dbReference type="Gene3D" id="2.20.70.150">
    <property type="match status" value="1"/>
</dbReference>
<dbReference type="InterPro" id="IPR014710">
    <property type="entry name" value="RmlC-like_jellyroll"/>
</dbReference>
<dbReference type="InterPro" id="IPR011051">
    <property type="entry name" value="RmlC_Cupin_sf"/>
</dbReference>
<dbReference type="AlphaFoldDB" id="A0A395NEB7"/>
<feature type="domain" description="Cupin type-2" evidence="2">
    <location>
        <begin position="94"/>
        <end position="162"/>
    </location>
</feature>
<evidence type="ECO:0000256" key="1">
    <source>
        <dbReference type="SAM" id="MobiDB-lite"/>
    </source>
</evidence>
<dbReference type="Pfam" id="PF07883">
    <property type="entry name" value="Cupin_2"/>
    <property type="match status" value="1"/>
</dbReference>
<evidence type="ECO:0000313" key="3">
    <source>
        <dbReference type="EMBL" id="RFU74294.1"/>
    </source>
</evidence>
<dbReference type="InterPro" id="IPR047142">
    <property type="entry name" value="OryJ/VirC-like"/>
</dbReference>
<dbReference type="InterPro" id="IPR013096">
    <property type="entry name" value="Cupin_2"/>
</dbReference>
<name>A0A395NEB7_TRIAR</name>
<keyword evidence="4" id="KW-1185">Reference proteome</keyword>
<sequence>MSSTTGLASATAPAGLPPPRRVITTHNADGQAVFSEELSQHPPRFEIPDIHFYLCYTLNQSPGVLENNQDLKEYQDRLPHNVGLNIPGGTLLRVVDFLPGDAEGLMHRTKTVDFGVILEGELQLILGSGESTVLKRGDIVVQRGTIHAWKNNSATEVARAFFVLTDAVMPTINGTRLDEEVPIEELRSE</sequence>
<dbReference type="STRING" id="490622.A0A395NEB7"/>
<dbReference type="PANTHER" id="PTHR36156:SF2">
    <property type="entry name" value="CUPIN TYPE-2 DOMAIN-CONTAINING PROTEIN"/>
    <property type="match status" value="1"/>
</dbReference>
<dbReference type="CDD" id="cd02231">
    <property type="entry name" value="cupin_BLL6423-like"/>
    <property type="match status" value="1"/>
</dbReference>
<organism evidence="3 4">
    <name type="scientific">Trichoderma arundinaceum</name>
    <dbReference type="NCBI Taxonomy" id="490622"/>
    <lineage>
        <taxon>Eukaryota</taxon>
        <taxon>Fungi</taxon>
        <taxon>Dikarya</taxon>
        <taxon>Ascomycota</taxon>
        <taxon>Pezizomycotina</taxon>
        <taxon>Sordariomycetes</taxon>
        <taxon>Hypocreomycetidae</taxon>
        <taxon>Hypocreales</taxon>
        <taxon>Hypocreaceae</taxon>
        <taxon>Trichoderma</taxon>
    </lineage>
</organism>
<gene>
    <name evidence="3" type="ORF">TARUN_7921</name>
</gene>
<dbReference type="Gene3D" id="2.60.120.10">
    <property type="entry name" value="Jelly Rolls"/>
    <property type="match status" value="1"/>
</dbReference>
<dbReference type="EMBL" id="PXOA01000550">
    <property type="protein sequence ID" value="RFU74294.1"/>
    <property type="molecule type" value="Genomic_DNA"/>
</dbReference>
<dbReference type="PANTHER" id="PTHR36156">
    <property type="entry name" value="SLR2101 PROTEIN"/>
    <property type="match status" value="1"/>
</dbReference>
<proteinExistence type="predicted"/>
<accession>A0A395NEB7</accession>
<evidence type="ECO:0000313" key="4">
    <source>
        <dbReference type="Proteomes" id="UP000266272"/>
    </source>
</evidence>
<dbReference type="SUPFAM" id="SSF51182">
    <property type="entry name" value="RmlC-like cupins"/>
    <property type="match status" value="1"/>
</dbReference>
<feature type="region of interest" description="Disordered" evidence="1">
    <location>
        <begin position="1"/>
        <end position="23"/>
    </location>
</feature>
<dbReference type="Proteomes" id="UP000266272">
    <property type="component" value="Unassembled WGS sequence"/>
</dbReference>
<comment type="caution">
    <text evidence="3">The sequence shown here is derived from an EMBL/GenBank/DDBJ whole genome shotgun (WGS) entry which is preliminary data.</text>
</comment>
<protein>
    <submittedName>
        <fullName evidence="3">Cupin domain</fullName>
    </submittedName>
</protein>
<dbReference type="OrthoDB" id="5840532at2759"/>